<gene>
    <name evidence="1" type="ORF">ATE34_03715</name>
</gene>
<dbReference type="AlphaFoldDB" id="A0A1X0WR54"/>
<name>A0A1X0WR54_STROR</name>
<proteinExistence type="predicted"/>
<evidence type="ECO:0000313" key="1">
    <source>
        <dbReference type="EMBL" id="ORJ29237.1"/>
    </source>
</evidence>
<dbReference type="RefSeq" id="WP_061587565.1">
    <property type="nucleotide sequence ID" value="NZ_LAWC01000001.1"/>
</dbReference>
<protein>
    <recommendedName>
        <fullName evidence="3">DUF4435 domain-containing protein</fullName>
    </recommendedName>
</protein>
<evidence type="ECO:0000313" key="2">
    <source>
        <dbReference type="Proteomes" id="UP000192428"/>
    </source>
</evidence>
<comment type="caution">
    <text evidence="1">The sequence shown here is derived from an EMBL/GenBank/DDBJ whole genome shotgun (WGS) entry which is preliminary data.</text>
</comment>
<sequence>MRKDSNIDISLDTIIDPEIENELSTNSIVIYAEDPEFYRYYVSPSSMVSMEKLDCIEVRKLVKRATSGVIGIVDGDFDDSFEHENLFKLDYYSIENVVLIYHKGVQKLKEKTLVYLENNLEKKFRIDHTSDGENITIRKSSRIDSRFDDYVRRKIIDKDSYIRYMDLKNFVNGFSSKNYQSTLPTQVKFEELFSQDSFERFVEVFTKFCGDTDDIIMDYPQIFDFSFRT</sequence>
<evidence type="ECO:0008006" key="3">
    <source>
        <dbReference type="Google" id="ProtNLM"/>
    </source>
</evidence>
<organism evidence="1 2">
    <name type="scientific">Streptococcus oralis subsp. tigurinus</name>
    <dbReference type="NCBI Taxonomy" id="1077464"/>
    <lineage>
        <taxon>Bacteria</taxon>
        <taxon>Bacillati</taxon>
        <taxon>Bacillota</taxon>
        <taxon>Bacilli</taxon>
        <taxon>Lactobacillales</taxon>
        <taxon>Streptococcaceae</taxon>
        <taxon>Streptococcus</taxon>
    </lineage>
</organism>
<accession>A0A1X0WR54</accession>
<dbReference type="Proteomes" id="UP000192428">
    <property type="component" value="Unassembled WGS sequence"/>
</dbReference>
<reference evidence="1 2" key="1">
    <citation type="journal article" date="2016" name="PLoS ONE">
        <title>Comparative Genomics Analysis of Streptococcus tigurinus Strains Identifies Genetic Elements Specifically and Uniquely Present in Highly Virulent Strains.</title>
        <authorList>
            <person name="Diene S.M."/>
            <person name="Francois P."/>
            <person name="Zbinden A."/>
            <person name="Entenza J.M."/>
            <person name="Resch G."/>
        </authorList>
    </citation>
    <scope>NUCLEOTIDE SEQUENCE [LARGE SCALE GENOMIC DNA]</scope>
    <source>
        <strain evidence="1 2">AZ_8</strain>
    </source>
</reference>
<dbReference type="EMBL" id="LNVF01000001">
    <property type="protein sequence ID" value="ORJ29237.1"/>
    <property type="molecule type" value="Genomic_DNA"/>
</dbReference>